<comment type="similarity">
    <text evidence="2 3">Belongs to the small heat shock protein (HSP20) family.</text>
</comment>
<keyword evidence="1" id="KW-0346">Stress response</keyword>
<evidence type="ECO:0000256" key="1">
    <source>
        <dbReference type="ARBA" id="ARBA00023016"/>
    </source>
</evidence>
<dbReference type="Pfam" id="PF00011">
    <property type="entry name" value="HSP20"/>
    <property type="match status" value="1"/>
</dbReference>
<dbReference type="PANTHER" id="PTHR11527">
    <property type="entry name" value="HEAT-SHOCK PROTEIN 20 FAMILY MEMBER"/>
    <property type="match status" value="1"/>
</dbReference>
<dbReference type="Proteomes" id="UP000695562">
    <property type="component" value="Unassembled WGS sequence"/>
</dbReference>
<comment type="caution">
    <text evidence="6">The sequence shown here is derived from an EMBL/GenBank/DDBJ whole genome shotgun (WGS) entry which is preliminary data.</text>
</comment>
<dbReference type="PROSITE" id="PS01031">
    <property type="entry name" value="SHSP"/>
    <property type="match status" value="1"/>
</dbReference>
<keyword evidence="7" id="KW-1185">Reference proteome</keyword>
<accession>A0A8J4PKA5</accession>
<evidence type="ECO:0000313" key="7">
    <source>
        <dbReference type="Proteomes" id="UP000695562"/>
    </source>
</evidence>
<dbReference type="AlphaFoldDB" id="A0A8J4PKA5"/>
<evidence type="ECO:0000256" key="4">
    <source>
        <dbReference type="SAM" id="MobiDB-lite"/>
    </source>
</evidence>
<gene>
    <name evidence="6" type="ORF">CYY_010373</name>
</gene>
<feature type="region of interest" description="Disordered" evidence="4">
    <location>
        <begin position="22"/>
        <end position="77"/>
    </location>
</feature>
<name>A0A8J4PKA5_9MYCE</name>
<dbReference type="CDD" id="cd06464">
    <property type="entry name" value="ACD_sHsps-like"/>
    <property type="match status" value="1"/>
</dbReference>
<reference evidence="6" key="1">
    <citation type="submission" date="2020-01" db="EMBL/GenBank/DDBJ databases">
        <title>Development of genomics and gene disruption for Polysphondylium violaceum indicates a role for the polyketide synthase stlB in stalk morphogenesis.</title>
        <authorList>
            <person name="Narita B."/>
            <person name="Kawabe Y."/>
            <person name="Kin K."/>
            <person name="Saito T."/>
            <person name="Gibbs R."/>
            <person name="Kuspa A."/>
            <person name="Muzny D."/>
            <person name="Queller D."/>
            <person name="Richards S."/>
            <person name="Strassman J."/>
            <person name="Sucgang R."/>
            <person name="Worley K."/>
            <person name="Schaap P."/>
        </authorList>
    </citation>
    <scope>NUCLEOTIDE SEQUENCE</scope>
    <source>
        <strain evidence="6">QSvi11</strain>
    </source>
</reference>
<evidence type="ECO:0000256" key="3">
    <source>
        <dbReference type="RuleBase" id="RU003616"/>
    </source>
</evidence>
<feature type="domain" description="SHSP" evidence="5">
    <location>
        <begin position="90"/>
        <end position="207"/>
    </location>
</feature>
<organism evidence="6 7">
    <name type="scientific">Polysphondylium violaceum</name>
    <dbReference type="NCBI Taxonomy" id="133409"/>
    <lineage>
        <taxon>Eukaryota</taxon>
        <taxon>Amoebozoa</taxon>
        <taxon>Evosea</taxon>
        <taxon>Eumycetozoa</taxon>
        <taxon>Dictyostelia</taxon>
        <taxon>Dictyosteliales</taxon>
        <taxon>Dictyosteliaceae</taxon>
        <taxon>Polysphondylium</taxon>
    </lineage>
</organism>
<sequence length="207" mass="23142">MTALYNLYDLLNYIERAKEIDDLESKKQSVDNKSNTQSPKSSPSPSPSPSSSSSSTHTPATPSSTSTPTVPQPQAQTPASYYYPKFKYQERVPSYEPNVDIYETKDTVYVELETPGVEKGDINIDWNSNTSKLIISGTRKNNSNNNNNNNYKLLVKELEHGTFKREIKLNSNLIDLTTINANLVDGVLVIKISKKPLNTLNIKVNIQ</sequence>
<dbReference type="SUPFAM" id="SSF49764">
    <property type="entry name" value="HSP20-like chaperones"/>
    <property type="match status" value="1"/>
</dbReference>
<dbReference type="InterPro" id="IPR002068">
    <property type="entry name" value="A-crystallin/Hsp20_dom"/>
</dbReference>
<dbReference type="InterPro" id="IPR008978">
    <property type="entry name" value="HSP20-like_chaperone"/>
</dbReference>
<dbReference type="OrthoDB" id="5511210at2759"/>
<dbReference type="Gene3D" id="2.60.40.790">
    <property type="match status" value="1"/>
</dbReference>
<evidence type="ECO:0000259" key="5">
    <source>
        <dbReference type="PROSITE" id="PS01031"/>
    </source>
</evidence>
<dbReference type="InterPro" id="IPR031107">
    <property type="entry name" value="Small_HSP"/>
</dbReference>
<feature type="compositionally biased region" description="Low complexity" evidence="4">
    <location>
        <begin position="49"/>
        <end position="77"/>
    </location>
</feature>
<proteinExistence type="inferred from homology"/>
<protein>
    <recommendedName>
        <fullName evidence="5">SHSP domain-containing protein</fullName>
    </recommendedName>
</protein>
<evidence type="ECO:0000256" key="2">
    <source>
        <dbReference type="PROSITE-ProRule" id="PRU00285"/>
    </source>
</evidence>
<evidence type="ECO:0000313" key="6">
    <source>
        <dbReference type="EMBL" id="KAF2068300.1"/>
    </source>
</evidence>
<dbReference type="EMBL" id="AJWJ01001069">
    <property type="protein sequence ID" value="KAF2068300.1"/>
    <property type="molecule type" value="Genomic_DNA"/>
</dbReference>